<proteinExistence type="predicted"/>
<organism evidence="3 4">
    <name type="scientific">Mucinivorans hirudinis</name>
    <dbReference type="NCBI Taxonomy" id="1433126"/>
    <lineage>
        <taxon>Bacteria</taxon>
        <taxon>Pseudomonadati</taxon>
        <taxon>Bacteroidota</taxon>
        <taxon>Bacteroidia</taxon>
        <taxon>Bacteroidales</taxon>
        <taxon>Rikenellaceae</taxon>
        <taxon>Mucinivorans</taxon>
    </lineage>
</organism>
<keyword evidence="4" id="KW-1185">Reference proteome</keyword>
<feature type="domain" description="Glycosyl transferase family 1" evidence="1">
    <location>
        <begin position="176"/>
        <end position="332"/>
    </location>
</feature>
<feature type="domain" description="Glycosyltransferase subfamily 4-like N-terminal" evidence="2">
    <location>
        <begin position="17"/>
        <end position="172"/>
    </location>
</feature>
<dbReference type="Gene3D" id="3.40.50.2000">
    <property type="entry name" value="Glycogen Phosphorylase B"/>
    <property type="match status" value="2"/>
</dbReference>
<evidence type="ECO:0000259" key="2">
    <source>
        <dbReference type="Pfam" id="PF13439"/>
    </source>
</evidence>
<dbReference type="GO" id="GO:0016757">
    <property type="term" value="F:glycosyltransferase activity"/>
    <property type="evidence" value="ECO:0007669"/>
    <property type="project" value="InterPro"/>
</dbReference>
<protein>
    <submittedName>
        <fullName evidence="3">Glycosyl transferase group 1 family protein</fullName>
    </submittedName>
</protein>
<dbReference type="CDD" id="cd03820">
    <property type="entry name" value="GT4_AmsD-like"/>
    <property type="match status" value="1"/>
</dbReference>
<dbReference type="OrthoDB" id="9790710at2"/>
<dbReference type="Pfam" id="PF13439">
    <property type="entry name" value="Glyco_transf_4"/>
    <property type="match status" value="1"/>
</dbReference>
<dbReference type="HOGENOM" id="CLU_009583_0_0_10"/>
<dbReference type="PANTHER" id="PTHR12526">
    <property type="entry name" value="GLYCOSYLTRANSFERASE"/>
    <property type="match status" value="1"/>
</dbReference>
<dbReference type="STRING" id="1433126.BN938_0767"/>
<dbReference type="PANTHER" id="PTHR12526:SF630">
    <property type="entry name" value="GLYCOSYLTRANSFERASE"/>
    <property type="match status" value="1"/>
</dbReference>
<dbReference type="Proteomes" id="UP000027616">
    <property type="component" value="Chromosome I"/>
</dbReference>
<sequence length="357" mass="40107">MGMKIAFISAGFRRFSGGQERIVASLANHYARAGHDVSIVCLFKSETFFPLEQSIKVYEPTINRDGNNRFLYALKIIPYIRRTVRRIKPDTMLGVGEWFNPFTVLATLGLGYPLYLTDRMSPDLRFGVVLDGAKKLFYRFSRGVIAQTSYAAQTIKRRTGVRNIIVIPNPVNAIKRTEAEKRNVIITVGRLSPEKGQEYLIRAFAKLGREDWKLSLVGDGVSREKLKALVTELDVSDSVVFHGHKLDFVKELSEAEIFVLPSLSEGFPNALIEAMSLPLACISSDCTAGPRDIIEEGVNGMLVEPANVDALAAAMEKLMYDKTLRERLSKNACRVRDELNFETISLRYLKFITDDNN</sequence>
<accession>A0A060R6W0</accession>
<evidence type="ECO:0000313" key="3">
    <source>
        <dbReference type="EMBL" id="CDN30871.1"/>
    </source>
</evidence>
<dbReference type="SUPFAM" id="SSF53756">
    <property type="entry name" value="UDP-Glycosyltransferase/glycogen phosphorylase"/>
    <property type="match status" value="1"/>
</dbReference>
<reference evidence="3 4" key="1">
    <citation type="journal article" date="2015" name="Genome Announc.">
        <title>Complete Genome Sequence of the Novel Leech Symbiont Mucinivorans hirudinis M3T.</title>
        <authorList>
            <person name="Nelson M.C."/>
            <person name="Bomar L."/>
            <person name="Graf J."/>
        </authorList>
    </citation>
    <scope>NUCLEOTIDE SEQUENCE [LARGE SCALE GENOMIC DNA]</scope>
    <source>
        <strain evidence="4">M3</strain>
    </source>
</reference>
<dbReference type="EMBL" id="HG934468">
    <property type="protein sequence ID" value="CDN30871.1"/>
    <property type="molecule type" value="Genomic_DNA"/>
</dbReference>
<dbReference type="AlphaFoldDB" id="A0A060R6W0"/>
<name>A0A060R6W0_9BACT</name>
<dbReference type="InterPro" id="IPR028098">
    <property type="entry name" value="Glyco_trans_4-like_N"/>
</dbReference>
<dbReference type="Pfam" id="PF00534">
    <property type="entry name" value="Glycos_transf_1"/>
    <property type="match status" value="1"/>
</dbReference>
<keyword evidence="3" id="KW-0808">Transferase</keyword>
<dbReference type="KEGG" id="rbc:BN938_0767"/>
<dbReference type="eggNOG" id="COG0438">
    <property type="taxonomic scope" value="Bacteria"/>
</dbReference>
<evidence type="ECO:0000313" key="4">
    <source>
        <dbReference type="Proteomes" id="UP000027616"/>
    </source>
</evidence>
<gene>
    <name evidence="3" type="ORF">BN938_0767</name>
</gene>
<dbReference type="InterPro" id="IPR001296">
    <property type="entry name" value="Glyco_trans_1"/>
</dbReference>
<evidence type="ECO:0000259" key="1">
    <source>
        <dbReference type="Pfam" id="PF00534"/>
    </source>
</evidence>